<accession>A0ABU4HS31</accession>
<comment type="caution">
    <text evidence="1">The sequence shown here is derived from an EMBL/GenBank/DDBJ whole genome shotgun (WGS) entry which is preliminary data.</text>
</comment>
<dbReference type="RefSeq" id="WP_318598461.1">
    <property type="nucleotide sequence ID" value="NZ_JAWSTH010000046.1"/>
</dbReference>
<keyword evidence="2" id="KW-1185">Reference proteome</keyword>
<evidence type="ECO:0000313" key="2">
    <source>
        <dbReference type="Proteomes" id="UP001284601"/>
    </source>
</evidence>
<dbReference type="Proteomes" id="UP001284601">
    <property type="component" value="Unassembled WGS sequence"/>
</dbReference>
<dbReference type="EMBL" id="JAWSTH010000046">
    <property type="protein sequence ID" value="MDW5596083.1"/>
    <property type="molecule type" value="Genomic_DNA"/>
</dbReference>
<organism evidence="1 2">
    <name type="scientific">Conexibacter stalactiti</name>
    <dbReference type="NCBI Taxonomy" id="1940611"/>
    <lineage>
        <taxon>Bacteria</taxon>
        <taxon>Bacillati</taxon>
        <taxon>Actinomycetota</taxon>
        <taxon>Thermoleophilia</taxon>
        <taxon>Solirubrobacterales</taxon>
        <taxon>Conexibacteraceae</taxon>
        <taxon>Conexibacter</taxon>
    </lineage>
</organism>
<name>A0ABU4HS31_9ACTN</name>
<sequence length="130" mass="13797">MDTLLLVILVVAGLLLLIAALGAIATTRRTRAGADAFNLSLTAMDRQLAAATAEDHGWERGTLDAAARAAFAEHRPGVEPQTLELTQIVDEPGTDSDLAIFRVTAPGGTTRLTLGRRSGAWYAKAVEDER</sequence>
<reference evidence="1 2" key="2">
    <citation type="submission" date="2023-10" db="EMBL/GenBank/DDBJ databases">
        <authorList>
            <person name="Han X.F."/>
        </authorList>
    </citation>
    <scope>NUCLEOTIDE SEQUENCE [LARGE SCALE GENOMIC DNA]</scope>
    <source>
        <strain evidence="1 2">KCTC 39840</strain>
    </source>
</reference>
<proteinExistence type="predicted"/>
<evidence type="ECO:0000313" key="1">
    <source>
        <dbReference type="EMBL" id="MDW5596083.1"/>
    </source>
</evidence>
<gene>
    <name evidence="1" type="ORF">R7226_17180</name>
</gene>
<reference evidence="2" key="1">
    <citation type="submission" date="2023-07" db="EMBL/GenBank/DDBJ databases">
        <title>Conexibacter stalactiti sp. nov., isolated from stalactites in a lava cave and emended description of the genus Conexibacter.</title>
        <authorList>
            <person name="Lee S.D."/>
        </authorList>
    </citation>
    <scope>NUCLEOTIDE SEQUENCE [LARGE SCALE GENOMIC DNA]</scope>
    <source>
        <strain evidence="2">KCTC 39840</strain>
    </source>
</reference>
<protein>
    <submittedName>
        <fullName evidence="1">Uncharacterized protein</fullName>
    </submittedName>
</protein>